<proteinExistence type="predicted"/>
<dbReference type="InterPro" id="IPR011990">
    <property type="entry name" value="TPR-like_helical_dom_sf"/>
</dbReference>
<dbReference type="NCBIfam" id="TIGR00756">
    <property type="entry name" value="PPR"/>
    <property type="match status" value="1"/>
</dbReference>
<dbReference type="PROSITE" id="PS51375">
    <property type="entry name" value="PPR"/>
    <property type="match status" value="1"/>
</dbReference>
<evidence type="ECO:0000256" key="1">
    <source>
        <dbReference type="ARBA" id="ARBA00022737"/>
    </source>
</evidence>
<dbReference type="Pfam" id="PF01535">
    <property type="entry name" value="PPR"/>
    <property type="match status" value="2"/>
</dbReference>
<organism evidence="4">
    <name type="scientific">Arundo donax</name>
    <name type="common">Giant reed</name>
    <name type="synonym">Donax arundinaceus</name>
    <dbReference type="NCBI Taxonomy" id="35708"/>
    <lineage>
        <taxon>Eukaryota</taxon>
        <taxon>Viridiplantae</taxon>
        <taxon>Streptophyta</taxon>
        <taxon>Embryophyta</taxon>
        <taxon>Tracheophyta</taxon>
        <taxon>Spermatophyta</taxon>
        <taxon>Magnoliopsida</taxon>
        <taxon>Liliopsida</taxon>
        <taxon>Poales</taxon>
        <taxon>Poaceae</taxon>
        <taxon>PACMAD clade</taxon>
        <taxon>Arundinoideae</taxon>
        <taxon>Arundineae</taxon>
        <taxon>Arundo</taxon>
    </lineage>
</organism>
<dbReference type="PANTHER" id="PTHR47003:SF3">
    <property type="entry name" value="SMALL RIBOSOMAL SUBUNIT PROTEIN MS81 (RPPR8)"/>
    <property type="match status" value="1"/>
</dbReference>
<evidence type="ECO:0000256" key="2">
    <source>
        <dbReference type="ARBA" id="ARBA00022946"/>
    </source>
</evidence>
<keyword evidence="2" id="KW-0809">Transit peptide</keyword>
<reference evidence="4" key="1">
    <citation type="submission" date="2014-09" db="EMBL/GenBank/DDBJ databases">
        <authorList>
            <person name="Magalhaes I.L.F."/>
            <person name="Oliveira U."/>
            <person name="Santos F.R."/>
            <person name="Vidigal T.H.D.A."/>
            <person name="Brescovit A.D."/>
            <person name="Santos A.J."/>
        </authorList>
    </citation>
    <scope>NUCLEOTIDE SEQUENCE</scope>
    <source>
        <tissue evidence="4">Shoot tissue taken approximately 20 cm above the soil surface</tissue>
    </source>
</reference>
<reference evidence="4" key="2">
    <citation type="journal article" date="2015" name="Data Brief">
        <title>Shoot transcriptome of the giant reed, Arundo donax.</title>
        <authorList>
            <person name="Barrero R.A."/>
            <person name="Guerrero F.D."/>
            <person name="Moolhuijzen P."/>
            <person name="Goolsby J.A."/>
            <person name="Tidwell J."/>
            <person name="Bellgard S.E."/>
            <person name="Bellgard M.I."/>
        </authorList>
    </citation>
    <scope>NUCLEOTIDE SEQUENCE</scope>
    <source>
        <tissue evidence="4">Shoot tissue taken approximately 20 cm above the soil surface</tissue>
    </source>
</reference>
<dbReference type="AlphaFoldDB" id="A0A0A9CQH4"/>
<dbReference type="SUPFAM" id="SSF81901">
    <property type="entry name" value="HCP-like"/>
    <property type="match status" value="1"/>
</dbReference>
<feature type="repeat" description="PPR" evidence="3">
    <location>
        <begin position="116"/>
        <end position="150"/>
    </location>
</feature>
<evidence type="ECO:0000256" key="3">
    <source>
        <dbReference type="PROSITE-ProRule" id="PRU00708"/>
    </source>
</evidence>
<evidence type="ECO:0000313" key="4">
    <source>
        <dbReference type="EMBL" id="JAD78579.1"/>
    </source>
</evidence>
<dbReference type="InterPro" id="IPR044578">
    <property type="entry name" value="BIR6-like"/>
</dbReference>
<protein>
    <recommendedName>
        <fullName evidence="5">Pentacotripeptide-repeat region of PRORP domain-containing protein</fullName>
    </recommendedName>
</protein>
<dbReference type="InterPro" id="IPR002885">
    <property type="entry name" value="PPR_rpt"/>
</dbReference>
<dbReference type="EMBL" id="GBRH01219316">
    <property type="protein sequence ID" value="JAD78579.1"/>
    <property type="molecule type" value="Transcribed_RNA"/>
</dbReference>
<name>A0A0A9CQH4_ARUDO</name>
<dbReference type="GO" id="GO:0008380">
    <property type="term" value="P:RNA splicing"/>
    <property type="evidence" value="ECO:0007669"/>
    <property type="project" value="InterPro"/>
</dbReference>
<dbReference type="PANTHER" id="PTHR47003">
    <property type="entry name" value="OS01G0970900 PROTEIN"/>
    <property type="match status" value="1"/>
</dbReference>
<evidence type="ECO:0008006" key="5">
    <source>
        <dbReference type="Google" id="ProtNLM"/>
    </source>
</evidence>
<accession>A0A0A9CQH4</accession>
<dbReference type="Gene3D" id="1.25.40.10">
    <property type="entry name" value="Tetratricopeptide repeat domain"/>
    <property type="match status" value="2"/>
</dbReference>
<keyword evidence="1" id="KW-0677">Repeat</keyword>
<sequence length="239" mass="26506">MEEGGFAPDSADHERAVLAMCDAGNLEEAHKYLANVEDSGHKFGPKIWSCLVQKYSLGENVDKAVSCFHEMFERSDNENMGSALEMLISGLYKKKGAKEAFKVLKNLISEKAVVPWQTTYKYLVHKLILQGYLKEAFEVLGLMKSNGFPPFIDPCIKQISKSGTVDDALGLVNATSSKAFPSRTVYVRLFQSFVKEGRHEVVQQLLSESPASVQNHADVRDIFDRMKLEEPVAAALADG</sequence>